<dbReference type="RGD" id="620133">
    <property type="gene designation" value="Cib1"/>
</dbReference>
<evidence type="ECO:0000313" key="2">
    <source>
        <dbReference type="EMBL" id="EDM08616.1"/>
    </source>
</evidence>
<dbReference type="AlphaFoldDB" id="A6JC89"/>
<name>A6JC89_RAT</name>
<evidence type="ECO:0000313" key="3">
    <source>
        <dbReference type="Proteomes" id="UP000234681"/>
    </source>
</evidence>
<feature type="compositionally biased region" description="Basic residues" evidence="1">
    <location>
        <begin position="40"/>
        <end position="54"/>
    </location>
</feature>
<feature type="region of interest" description="Disordered" evidence="1">
    <location>
        <begin position="29"/>
        <end position="54"/>
    </location>
</feature>
<organism evidence="2 3">
    <name type="scientific">Rattus norvegicus</name>
    <name type="common">Rat</name>
    <dbReference type="NCBI Taxonomy" id="10116"/>
    <lineage>
        <taxon>Eukaryota</taxon>
        <taxon>Metazoa</taxon>
        <taxon>Chordata</taxon>
        <taxon>Craniata</taxon>
        <taxon>Vertebrata</taxon>
        <taxon>Euteleostomi</taxon>
        <taxon>Mammalia</taxon>
        <taxon>Eutheria</taxon>
        <taxon>Euarchontoglires</taxon>
        <taxon>Glires</taxon>
        <taxon>Rodentia</taxon>
        <taxon>Myomorpha</taxon>
        <taxon>Muroidea</taxon>
        <taxon>Muridae</taxon>
        <taxon>Murinae</taxon>
        <taxon>Rattus</taxon>
    </lineage>
</organism>
<dbReference type="GO" id="GO:0007229">
    <property type="term" value="P:integrin-mediated signaling pathway"/>
    <property type="evidence" value="ECO:0007669"/>
    <property type="project" value="UniProtKB-KW"/>
</dbReference>
<evidence type="ECO:0000313" key="4">
    <source>
        <dbReference type="RGD" id="620133"/>
    </source>
</evidence>
<dbReference type="Proteomes" id="UP000234681">
    <property type="component" value="Chromosome 1"/>
</dbReference>
<evidence type="ECO:0000256" key="1">
    <source>
        <dbReference type="SAM" id="MobiDB-lite"/>
    </source>
</evidence>
<protein>
    <submittedName>
        <fullName evidence="2">Calcium and integrin binding 1 (Calmyrin), isoform CRA_c</fullName>
    </submittedName>
</protein>
<sequence length="54" mass="6149">MWFCFCNVKSPETRGWGFSSAVEHLPSKRKAVGSVPSSEKKKKRVQKLGPRRQS</sequence>
<dbReference type="EMBL" id="CH473980">
    <property type="protein sequence ID" value="EDM08616.1"/>
    <property type="molecule type" value="Genomic_DNA"/>
</dbReference>
<gene>
    <name evidence="2 4" type="primary">Cib1</name>
    <name evidence="2" type="ORF">rCG_24798</name>
</gene>
<keyword evidence="2" id="KW-0401">Integrin</keyword>
<accession>A6JC89</accession>
<reference evidence="3" key="1">
    <citation type="submission" date="2005-09" db="EMBL/GenBank/DDBJ databases">
        <authorList>
            <person name="Mural R.J."/>
            <person name="Li P.W."/>
            <person name="Adams M.D."/>
            <person name="Amanatides P.G."/>
            <person name="Baden-Tillson H."/>
            <person name="Barnstead M."/>
            <person name="Chin S.H."/>
            <person name="Dew I."/>
            <person name="Evans C.A."/>
            <person name="Ferriera S."/>
            <person name="Flanigan M."/>
            <person name="Fosler C."/>
            <person name="Glodek A."/>
            <person name="Gu Z."/>
            <person name="Holt R.A."/>
            <person name="Jennings D."/>
            <person name="Kraft C.L."/>
            <person name="Lu F."/>
            <person name="Nguyen T."/>
            <person name="Nusskern D.R."/>
            <person name="Pfannkoch C.M."/>
            <person name="Sitter C."/>
            <person name="Sutton G.G."/>
            <person name="Venter J.C."/>
            <person name="Wang Z."/>
            <person name="Woodage T."/>
            <person name="Zheng X.H."/>
            <person name="Zhong F."/>
        </authorList>
    </citation>
    <scope>NUCLEOTIDE SEQUENCE [LARGE SCALE GENOMIC DNA]</scope>
    <source>
        <strain>BN</strain>
        <strain evidence="3">Sprague-Dawley</strain>
    </source>
</reference>
<proteinExistence type="predicted"/>